<gene>
    <name evidence="5" type="primary">cas10</name>
    <name evidence="5" type="ORF">JIN78_01740</name>
</gene>
<dbReference type="InterPro" id="IPR038242">
    <property type="entry name" value="Cmr2_N"/>
</dbReference>
<evidence type="ECO:0000313" key="6">
    <source>
        <dbReference type="Proteomes" id="UP000604083"/>
    </source>
</evidence>
<organism evidence="5 6">
    <name type="scientific">Roseibacillus ishigakijimensis</name>
    <dbReference type="NCBI Taxonomy" id="454146"/>
    <lineage>
        <taxon>Bacteria</taxon>
        <taxon>Pseudomonadati</taxon>
        <taxon>Verrucomicrobiota</taxon>
        <taxon>Verrucomicrobiia</taxon>
        <taxon>Verrucomicrobiales</taxon>
        <taxon>Verrucomicrobiaceae</taxon>
        <taxon>Roseibacillus</taxon>
    </lineage>
</organism>
<dbReference type="Pfam" id="PF22335">
    <property type="entry name" value="Cas10-Cmr2_palm2"/>
    <property type="match status" value="1"/>
</dbReference>
<proteinExistence type="predicted"/>
<evidence type="ECO:0000259" key="3">
    <source>
        <dbReference type="Pfam" id="PF12469"/>
    </source>
</evidence>
<dbReference type="AlphaFoldDB" id="A0A934RNV3"/>
<evidence type="ECO:0000313" key="5">
    <source>
        <dbReference type="EMBL" id="MBK1832768.1"/>
    </source>
</evidence>
<accession>A0A934RNV3</accession>
<dbReference type="EMBL" id="JAENIO010000003">
    <property type="protein sequence ID" value="MBK1832768.1"/>
    <property type="molecule type" value="Genomic_DNA"/>
</dbReference>
<dbReference type="InterPro" id="IPR043128">
    <property type="entry name" value="Rev_trsase/Diguanyl_cyclase"/>
</dbReference>
<dbReference type="NCBIfam" id="TIGR02577">
    <property type="entry name" value="cas_TM1794_Cmr2"/>
    <property type="match status" value="2"/>
</dbReference>
<evidence type="ECO:0000256" key="1">
    <source>
        <dbReference type="ARBA" id="ARBA00022741"/>
    </source>
</evidence>
<comment type="caution">
    <text evidence="5">The sequence shown here is derived from an EMBL/GenBank/DDBJ whole genome shotgun (WGS) entry which is preliminary data.</text>
</comment>
<name>A0A934RNV3_9BACT</name>
<dbReference type="CDD" id="cd09679">
    <property type="entry name" value="Cas10_III"/>
    <property type="match status" value="1"/>
</dbReference>
<dbReference type="Gene3D" id="3.30.70.270">
    <property type="match status" value="1"/>
</dbReference>
<dbReference type="Pfam" id="PF12469">
    <property type="entry name" value="Cmr2_N"/>
    <property type="match status" value="1"/>
</dbReference>
<dbReference type="Proteomes" id="UP000604083">
    <property type="component" value="Unassembled WGS sequence"/>
</dbReference>
<dbReference type="GO" id="GO:0000166">
    <property type="term" value="F:nucleotide binding"/>
    <property type="evidence" value="ECO:0007669"/>
    <property type="project" value="UniProtKB-KW"/>
</dbReference>
<evidence type="ECO:0000259" key="4">
    <source>
        <dbReference type="Pfam" id="PF22335"/>
    </source>
</evidence>
<feature type="domain" description="CRISPR-associated protein Cmr2 N-terminal" evidence="3">
    <location>
        <begin position="191"/>
        <end position="321"/>
    </location>
</feature>
<dbReference type="InterPro" id="IPR054767">
    <property type="entry name" value="Cas10-Cmr2_palm2"/>
</dbReference>
<dbReference type="GO" id="GO:0051607">
    <property type="term" value="P:defense response to virus"/>
    <property type="evidence" value="ECO:0007669"/>
    <property type="project" value="UniProtKB-KW"/>
</dbReference>
<dbReference type="Gene3D" id="3.30.70.2220">
    <property type="entry name" value="CRISPR-Cas system, Cmr2 subunit, D1 domain, cysteine cluster"/>
    <property type="match status" value="1"/>
</dbReference>
<dbReference type="InterPro" id="IPR024615">
    <property type="entry name" value="CRISPR-assoc_Cmr2_N"/>
</dbReference>
<dbReference type="InterPro" id="IPR013407">
    <property type="entry name" value="CRISPR-assoc_prot_Cmr2"/>
</dbReference>
<protein>
    <submittedName>
        <fullName evidence="5">Type III-B CRISPR-associated protein Cas10/Cmr2</fullName>
    </submittedName>
</protein>
<dbReference type="RefSeq" id="WP_200390204.1">
    <property type="nucleotide sequence ID" value="NZ_JAENIO010000003.1"/>
</dbReference>
<feature type="domain" description="Cas10/Cmr2 second palm" evidence="4">
    <location>
        <begin position="549"/>
        <end position="659"/>
    </location>
</feature>
<keyword evidence="2" id="KW-0051">Antiviral defense</keyword>
<reference evidence="5" key="1">
    <citation type="submission" date="2021-01" db="EMBL/GenBank/DDBJ databases">
        <title>Modified the classification status of verrucomicrobia.</title>
        <authorList>
            <person name="Feng X."/>
        </authorList>
    </citation>
    <scope>NUCLEOTIDE SEQUENCE</scope>
    <source>
        <strain evidence="5">KCTC 12986</strain>
    </source>
</reference>
<evidence type="ECO:0000256" key="2">
    <source>
        <dbReference type="ARBA" id="ARBA00023118"/>
    </source>
</evidence>
<sequence>MNSSSDHLWRRKLNAYLHDTPDKTTDIASHEFRAAWLKALDQFSDEESFDKSADWAASAADRLPFPHPKRLRQSLDELERLPHALGEATVTAPKFGSAMEALETSQKTRPFLLDGNDPRADYLCAWRFWRNWASSADARFPFLPADTRIPDHSIWHHLGVTSALQSCQIPCSTDAQGRTKTFIDASQNPRLLLFSLGPVQPFIASARSTRDLWSGSYLLSYLISTALGEIARELGPDHVIFPNLLDQPLLDLQLREIFEKVTFSENTVWKGLGYQEYNLSKLLTPSLPNRFLAVLPATLPNGETCEEFAAKLGKTIQKTLSDIAGTVAREVGKLGLQFERDRFDEQTSRILDLHWQTLAIPEGFEEVWKQADELLPPDEKQDKGYQPRAPIAAIRDMIQQEDCKPQYDPSPTSAWGLLNALLQWLHDGTKAQRPFEAWSTGEWKSGTTFNKDSLNGKEEAVLIIPSGNEDAEKLGLILGMSKGTFKANELLGASTLIKRLWWHCYLPDEIGISASTLKEMHPMPNTHAIAKGDPFADSDEYEESEGEKYFAILALDGDEMGKWISGSKSPKMRHCLSPEALKYYEEKAPDFLEARRAITPAWHQQFSEALGNFSFHCAQRIVEAFDGRLLYAGGDDVLAMLPAKDAVACARALRAAFRGEKDHLNKVRGKLIGEGKKRRSDRKSRLFNCDEEGYLRLHEDSGATFGESKGLLSDPVEFSVLLPGPATDVSVGIAIAHQKSPLQDVVRAAQSAEKRAKKQLNRAALAITVMKRSGEILEWGCKWSTDSKKTADSAGYLLLQSLITDLLSESLKGRFPHKVEALLVPYLNHSKSLREDESFDPLFGKLLLREVEHVLTHNDGGHPEATKKEDFTRYWEELGTLTGPNNPAEKQDFNKKLSLFINLLRTAAWSVRNERRADEETTYALNTH</sequence>
<keyword evidence="6" id="KW-1185">Reference proteome</keyword>
<keyword evidence="1" id="KW-0547">Nucleotide-binding</keyword>